<protein>
    <submittedName>
        <fullName evidence="1">Uncharacterized protein</fullName>
    </submittedName>
</protein>
<accession>A0A550CA13</accession>
<keyword evidence="2" id="KW-1185">Reference proteome</keyword>
<organism evidence="1 2">
    <name type="scientific">Schizophyllum amplum</name>
    <dbReference type="NCBI Taxonomy" id="97359"/>
    <lineage>
        <taxon>Eukaryota</taxon>
        <taxon>Fungi</taxon>
        <taxon>Dikarya</taxon>
        <taxon>Basidiomycota</taxon>
        <taxon>Agaricomycotina</taxon>
        <taxon>Agaricomycetes</taxon>
        <taxon>Agaricomycetidae</taxon>
        <taxon>Agaricales</taxon>
        <taxon>Schizophyllaceae</taxon>
        <taxon>Schizophyllum</taxon>
    </lineage>
</organism>
<dbReference type="Proteomes" id="UP000320762">
    <property type="component" value="Unassembled WGS sequence"/>
</dbReference>
<gene>
    <name evidence="1" type="ORF">BD626DRAFT_405678</name>
</gene>
<dbReference type="OrthoDB" id="2827895at2759"/>
<evidence type="ECO:0000313" key="2">
    <source>
        <dbReference type="Proteomes" id="UP000320762"/>
    </source>
</evidence>
<reference evidence="1 2" key="1">
    <citation type="journal article" date="2019" name="New Phytol.">
        <title>Comparative genomics reveals unique wood-decay strategies and fruiting body development in the Schizophyllaceae.</title>
        <authorList>
            <person name="Almasi E."/>
            <person name="Sahu N."/>
            <person name="Krizsan K."/>
            <person name="Balint B."/>
            <person name="Kovacs G.M."/>
            <person name="Kiss B."/>
            <person name="Cseklye J."/>
            <person name="Drula E."/>
            <person name="Henrissat B."/>
            <person name="Nagy I."/>
            <person name="Chovatia M."/>
            <person name="Adam C."/>
            <person name="LaButti K."/>
            <person name="Lipzen A."/>
            <person name="Riley R."/>
            <person name="Grigoriev I.V."/>
            <person name="Nagy L.G."/>
        </authorList>
    </citation>
    <scope>NUCLEOTIDE SEQUENCE [LARGE SCALE GENOMIC DNA]</scope>
    <source>
        <strain evidence="1 2">NL-1724</strain>
    </source>
</reference>
<comment type="caution">
    <text evidence="1">The sequence shown here is derived from an EMBL/GenBank/DDBJ whole genome shotgun (WGS) entry which is preliminary data.</text>
</comment>
<sequence length="313" mass="35761">MITINRHTPAPFAFGHEDDIMAWIYYFHTDCDALSSSNTVDGWQMESVLQLCAQFVAFVEACSGYLAEALEVGYTNQDITDLDLAFKAVCCHTMTALADYWRKHYSLFEDAWKRKPDQPLDELMCSGMGILSQQSWYEHNLGFTFDELCGEIEKGDELLLNLALSVGREFALNEYFTKRINAQSRFEAMCICLQVNPQVSIFKDPVTYGGAMAMLYAIFQGRERRQHYETDGPQNARRFVNRVKQIVGYVSDDMQLDDVYVAQALTAFLWSLPAPPGAEGQVEEANYYEDASCYEQDDNYEEATCYEEDSSMF</sequence>
<proteinExistence type="predicted"/>
<dbReference type="EMBL" id="VDMD01000016">
    <property type="protein sequence ID" value="TRM61640.1"/>
    <property type="molecule type" value="Genomic_DNA"/>
</dbReference>
<dbReference type="AlphaFoldDB" id="A0A550CA13"/>
<evidence type="ECO:0000313" key="1">
    <source>
        <dbReference type="EMBL" id="TRM61640.1"/>
    </source>
</evidence>
<name>A0A550CA13_9AGAR</name>